<feature type="region of interest" description="Disordered" evidence="1">
    <location>
        <begin position="90"/>
        <end position="129"/>
    </location>
</feature>
<dbReference type="AlphaFoldDB" id="A0A6L2JAE4"/>
<gene>
    <name evidence="2" type="ORF">Tci_004602</name>
</gene>
<proteinExistence type="predicted"/>
<sequence>MLMKRIDELEQHMANLIQYSLALEEKLDKHGSRLYKLKNLNIPRQEILQQRMFEDKSYKDHKDHKKLYDALENSLERDYSDQLLSDLEKARQKKKKRRDLPPPPPHTSTGTSGSTQQQGNKALSSSNSASLAPQSMAWTAFETRYKSAGLNGTQELSLMDSLIPDDSIPDEQTIPSSNVSDVENNWATTLASTYVTPAESSLLAKTGDMMNFLNWYYRQVNKTKLTQADLKGHAYEVVDWTNPGGDQVRIDVNLPLPLGGPPGHVTIQSHDSSSRRKEVRSHMRILSVVRIKAYSRYGSTGLQSQGIQDQAAQSEYEYAFLDTKGRDKEQRVHCGY</sequence>
<protein>
    <submittedName>
        <fullName evidence="2">Uncharacterized protein</fullName>
    </submittedName>
</protein>
<organism evidence="2">
    <name type="scientific">Tanacetum cinerariifolium</name>
    <name type="common">Dalmatian daisy</name>
    <name type="synonym">Chrysanthemum cinerariifolium</name>
    <dbReference type="NCBI Taxonomy" id="118510"/>
    <lineage>
        <taxon>Eukaryota</taxon>
        <taxon>Viridiplantae</taxon>
        <taxon>Streptophyta</taxon>
        <taxon>Embryophyta</taxon>
        <taxon>Tracheophyta</taxon>
        <taxon>Spermatophyta</taxon>
        <taxon>Magnoliopsida</taxon>
        <taxon>eudicotyledons</taxon>
        <taxon>Gunneridae</taxon>
        <taxon>Pentapetalae</taxon>
        <taxon>asterids</taxon>
        <taxon>campanulids</taxon>
        <taxon>Asterales</taxon>
        <taxon>Asteraceae</taxon>
        <taxon>Asteroideae</taxon>
        <taxon>Anthemideae</taxon>
        <taxon>Anthemidinae</taxon>
        <taxon>Tanacetum</taxon>
    </lineage>
</organism>
<feature type="compositionally biased region" description="Low complexity" evidence="1">
    <location>
        <begin position="107"/>
        <end position="129"/>
    </location>
</feature>
<evidence type="ECO:0000313" key="2">
    <source>
        <dbReference type="EMBL" id="GEU32624.1"/>
    </source>
</evidence>
<accession>A0A6L2JAE4</accession>
<reference evidence="2" key="1">
    <citation type="journal article" date="2019" name="Sci. Rep.">
        <title>Draft genome of Tanacetum cinerariifolium, the natural source of mosquito coil.</title>
        <authorList>
            <person name="Yamashiro T."/>
            <person name="Shiraishi A."/>
            <person name="Satake H."/>
            <person name="Nakayama K."/>
        </authorList>
    </citation>
    <scope>NUCLEOTIDE SEQUENCE</scope>
</reference>
<evidence type="ECO:0000256" key="1">
    <source>
        <dbReference type="SAM" id="MobiDB-lite"/>
    </source>
</evidence>
<comment type="caution">
    <text evidence="2">The sequence shown here is derived from an EMBL/GenBank/DDBJ whole genome shotgun (WGS) entry which is preliminary data.</text>
</comment>
<name>A0A6L2JAE4_TANCI</name>
<dbReference type="EMBL" id="BKCJ010000375">
    <property type="protein sequence ID" value="GEU32624.1"/>
    <property type="molecule type" value="Genomic_DNA"/>
</dbReference>